<evidence type="ECO:0000256" key="2">
    <source>
        <dbReference type="ARBA" id="ARBA00022840"/>
    </source>
</evidence>
<dbReference type="AlphaFoldDB" id="A0A1Y5HX18"/>
<feature type="domain" description="AMP-dependent synthetase/ligase" evidence="3">
    <location>
        <begin position="17"/>
        <end position="392"/>
    </location>
</feature>
<gene>
    <name evidence="4" type="ORF">A9R00_03045</name>
</gene>
<dbReference type="EMBL" id="MABE01000175">
    <property type="protein sequence ID" value="OUS41017.1"/>
    <property type="molecule type" value="Genomic_DNA"/>
</dbReference>
<dbReference type="InterPro" id="IPR000873">
    <property type="entry name" value="AMP-dep_synth/lig_dom"/>
</dbReference>
<keyword evidence="1" id="KW-0547">Nucleotide-binding</keyword>
<organism evidence="4 5">
    <name type="scientific">Oleispira antarctica</name>
    <dbReference type="NCBI Taxonomy" id="188908"/>
    <lineage>
        <taxon>Bacteria</taxon>
        <taxon>Pseudomonadati</taxon>
        <taxon>Pseudomonadota</taxon>
        <taxon>Gammaproteobacteria</taxon>
        <taxon>Oceanospirillales</taxon>
        <taxon>Oceanospirillaceae</taxon>
        <taxon>Oleispira</taxon>
    </lineage>
</organism>
<accession>A0A1Y5HX18</accession>
<dbReference type="PANTHER" id="PTHR43272">
    <property type="entry name" value="LONG-CHAIN-FATTY-ACID--COA LIGASE"/>
    <property type="match status" value="1"/>
</dbReference>
<evidence type="ECO:0000313" key="4">
    <source>
        <dbReference type="EMBL" id="OUS41017.1"/>
    </source>
</evidence>
<keyword evidence="2" id="KW-0067">ATP-binding</keyword>
<dbReference type="GO" id="GO:0016020">
    <property type="term" value="C:membrane"/>
    <property type="evidence" value="ECO:0007669"/>
    <property type="project" value="TreeGrafter"/>
</dbReference>
<dbReference type="InterPro" id="IPR042099">
    <property type="entry name" value="ANL_N_sf"/>
</dbReference>
<comment type="caution">
    <text evidence="4">The sequence shown here is derived from an EMBL/GenBank/DDBJ whole genome shotgun (WGS) entry which is preliminary data.</text>
</comment>
<dbReference type="Proteomes" id="UP000227088">
    <property type="component" value="Unassembled WGS sequence"/>
</dbReference>
<reference evidence="5" key="1">
    <citation type="journal article" date="2017" name="Proc. Natl. Acad. Sci. U.S.A.">
        <title>Simulation of Deepwater Horizon oil plume reveals substrate specialization within a complex community of hydrocarbon degraders.</title>
        <authorList>
            <person name="Hu P."/>
            <person name="Dubinsky E.A."/>
            <person name="Probst A.J."/>
            <person name="Wang J."/>
            <person name="Sieber C.M.K."/>
            <person name="Tom L.M."/>
            <person name="Gardinali P."/>
            <person name="Banfield J.F."/>
            <person name="Atlas R.M."/>
            <person name="Andersen G.L."/>
        </authorList>
    </citation>
    <scope>NUCLEOTIDE SEQUENCE [LARGE SCALE GENOMIC DNA]</scope>
</reference>
<evidence type="ECO:0000259" key="3">
    <source>
        <dbReference type="Pfam" id="PF00501"/>
    </source>
</evidence>
<evidence type="ECO:0000313" key="5">
    <source>
        <dbReference type="Proteomes" id="UP000227088"/>
    </source>
</evidence>
<dbReference type="Pfam" id="PF00501">
    <property type="entry name" value="AMP-binding"/>
    <property type="match status" value="1"/>
</dbReference>
<dbReference type="GO" id="GO:0004467">
    <property type="term" value="F:long-chain fatty acid-CoA ligase activity"/>
    <property type="evidence" value="ECO:0007669"/>
    <property type="project" value="TreeGrafter"/>
</dbReference>
<dbReference type="PROSITE" id="PS00455">
    <property type="entry name" value="AMP_BINDING"/>
    <property type="match status" value="1"/>
</dbReference>
<dbReference type="Pfam" id="PF23562">
    <property type="entry name" value="AMP-binding_C_3"/>
    <property type="match status" value="1"/>
</dbReference>
<sequence>MDPYQASYTTPLEMLYQWNETLPDRIFLRQPVNGEYKTYTWAQVNDQARRLAAALLAQGLVKGDRVAILAKNCAEWFITDYAIQLASLISVPLYPMQTPESLEYVLKHSDSKAIIIGKLDGAKGMEPGIPDNITRIAMPYPMDIKVDHKWDQLLANSTPFTDSPVQPMDDLMTIIYTSGTTGNPKGVMHTYRTFSSGSQSATRVLKINKDDRYLSFLPLSHIAERFMVLGCSTYGCSDVSFVESLDTFGENLQTTRPTLLFAVPRIWQKFQQKVNSKLPQAKLNKLLRIPLIKTLIKNKIQKGMGLDKSRMLISGASPITLDLLQWYKDIGFEINEGYGMTENLAYGPALNLPGAVKIGTVGSITAMPNTEIKITTEGEIITRSPSLMTGYYLEPEKTAETIRDGWLHTGDKGEIDSEGYLTITGRIKDVFKTSKGKFVQPNKIECLLQYNELIEQVCIAGSGAPQPICIIELSEAAKLQLKDSKQTIEDNIRATIKQVNQQLEHHEVIERCFIIADIWTTENGLLTPTMKIKRNIVEKHYTALCDQHSTDKNDIIWAAAQLK</sequence>
<proteinExistence type="predicted"/>
<protein>
    <submittedName>
        <fullName evidence="4">AMP-dependent synthetase</fullName>
    </submittedName>
</protein>
<dbReference type="SUPFAM" id="SSF56801">
    <property type="entry name" value="Acetyl-CoA synthetase-like"/>
    <property type="match status" value="1"/>
</dbReference>
<evidence type="ECO:0000256" key="1">
    <source>
        <dbReference type="ARBA" id="ARBA00022741"/>
    </source>
</evidence>
<dbReference type="Gene3D" id="3.40.50.12780">
    <property type="entry name" value="N-terminal domain of ligase-like"/>
    <property type="match status" value="1"/>
</dbReference>
<dbReference type="PANTHER" id="PTHR43272:SF33">
    <property type="entry name" value="AMP-BINDING DOMAIN-CONTAINING PROTEIN-RELATED"/>
    <property type="match status" value="1"/>
</dbReference>
<dbReference type="InterPro" id="IPR020845">
    <property type="entry name" value="AMP-binding_CS"/>
</dbReference>
<name>A0A1Y5HX18_OLEAN</name>
<dbReference type="GO" id="GO:0005524">
    <property type="term" value="F:ATP binding"/>
    <property type="evidence" value="ECO:0007669"/>
    <property type="project" value="UniProtKB-KW"/>
</dbReference>